<proteinExistence type="predicted"/>
<reference evidence="2 3" key="1">
    <citation type="submission" date="2018-12" db="EMBL/GenBank/DDBJ databases">
        <title>Deinococcus radiophilus ATCC 27603 genome sequencing and assembly.</title>
        <authorList>
            <person name="Maclea K.S."/>
            <person name="Maynard C.R."/>
        </authorList>
    </citation>
    <scope>NUCLEOTIDE SEQUENCE [LARGE SCALE GENOMIC DNA]</scope>
    <source>
        <strain evidence="2 3">ATCC 27603</strain>
    </source>
</reference>
<feature type="signal peptide" evidence="1">
    <location>
        <begin position="1"/>
        <end position="22"/>
    </location>
</feature>
<evidence type="ECO:0000313" key="3">
    <source>
        <dbReference type="Proteomes" id="UP000277766"/>
    </source>
</evidence>
<dbReference type="Proteomes" id="UP000277766">
    <property type="component" value="Unassembled WGS sequence"/>
</dbReference>
<comment type="caution">
    <text evidence="2">The sequence shown here is derived from an EMBL/GenBank/DDBJ whole genome shotgun (WGS) entry which is preliminary data.</text>
</comment>
<accession>A0A3S0L7D5</accession>
<dbReference type="RefSeq" id="WP_126351634.1">
    <property type="nucleotide sequence ID" value="NZ_CP086380.1"/>
</dbReference>
<dbReference type="PROSITE" id="PS51257">
    <property type="entry name" value="PROKAR_LIPOPROTEIN"/>
    <property type="match status" value="1"/>
</dbReference>
<keyword evidence="3" id="KW-1185">Reference proteome</keyword>
<dbReference type="AlphaFoldDB" id="A0A3S0L7D5"/>
<dbReference type="OrthoDB" id="74135at2"/>
<evidence type="ECO:0000313" key="2">
    <source>
        <dbReference type="EMBL" id="RTR28685.1"/>
    </source>
</evidence>
<keyword evidence="1" id="KW-0732">Signal</keyword>
<dbReference type="EMBL" id="RXPE01000006">
    <property type="protein sequence ID" value="RTR28685.1"/>
    <property type="molecule type" value="Genomic_DNA"/>
</dbReference>
<feature type="chain" id="PRO_5018624728" description="Lipoprotein" evidence="1">
    <location>
        <begin position="23"/>
        <end position="173"/>
    </location>
</feature>
<name>A0A3S0L7D5_9DEIO</name>
<gene>
    <name evidence="2" type="ORF">EJ104_04850</name>
</gene>
<evidence type="ECO:0000256" key="1">
    <source>
        <dbReference type="SAM" id="SignalP"/>
    </source>
</evidence>
<sequence>MMKALPVTLAAAGLLMSGCTVVGGSLSPYTPLEAQYSGTYEGQLQGRVTGTSAARLVLSVSEADRTAAGVLTNLRSNKSYTFSGEFIPVGEAGSLSARLYERGNRHAANLTANLSLNDGTPRLEGQVRTVLLGQELLNFDVVLNKVSAAGPATTAPAPAQAAPPLRLPWLQGQ</sequence>
<protein>
    <recommendedName>
        <fullName evidence="4">Lipoprotein</fullName>
    </recommendedName>
</protein>
<organism evidence="2 3">
    <name type="scientific">Deinococcus radiophilus</name>
    <dbReference type="NCBI Taxonomy" id="32062"/>
    <lineage>
        <taxon>Bacteria</taxon>
        <taxon>Thermotogati</taxon>
        <taxon>Deinococcota</taxon>
        <taxon>Deinococci</taxon>
        <taxon>Deinococcales</taxon>
        <taxon>Deinococcaceae</taxon>
        <taxon>Deinococcus</taxon>
    </lineage>
</organism>
<evidence type="ECO:0008006" key="4">
    <source>
        <dbReference type="Google" id="ProtNLM"/>
    </source>
</evidence>